<protein>
    <submittedName>
        <fullName evidence="1">Uncharacterized protein</fullName>
    </submittedName>
</protein>
<accession>A0A0E9TFQ5</accession>
<evidence type="ECO:0000313" key="1">
    <source>
        <dbReference type="EMBL" id="JAH52504.1"/>
    </source>
</evidence>
<organism evidence="1">
    <name type="scientific">Anguilla anguilla</name>
    <name type="common">European freshwater eel</name>
    <name type="synonym">Muraena anguilla</name>
    <dbReference type="NCBI Taxonomy" id="7936"/>
    <lineage>
        <taxon>Eukaryota</taxon>
        <taxon>Metazoa</taxon>
        <taxon>Chordata</taxon>
        <taxon>Craniata</taxon>
        <taxon>Vertebrata</taxon>
        <taxon>Euteleostomi</taxon>
        <taxon>Actinopterygii</taxon>
        <taxon>Neopterygii</taxon>
        <taxon>Teleostei</taxon>
        <taxon>Anguilliformes</taxon>
        <taxon>Anguillidae</taxon>
        <taxon>Anguilla</taxon>
    </lineage>
</organism>
<dbReference type="EMBL" id="GBXM01056073">
    <property type="protein sequence ID" value="JAH52504.1"/>
    <property type="molecule type" value="Transcribed_RNA"/>
</dbReference>
<proteinExistence type="predicted"/>
<reference evidence="1" key="1">
    <citation type="submission" date="2014-11" db="EMBL/GenBank/DDBJ databases">
        <authorList>
            <person name="Amaro Gonzalez C."/>
        </authorList>
    </citation>
    <scope>NUCLEOTIDE SEQUENCE</scope>
</reference>
<reference evidence="1" key="2">
    <citation type="journal article" date="2015" name="Fish Shellfish Immunol.">
        <title>Early steps in the European eel (Anguilla anguilla)-Vibrio vulnificus interaction in the gills: Role of the RtxA13 toxin.</title>
        <authorList>
            <person name="Callol A."/>
            <person name="Pajuelo D."/>
            <person name="Ebbesson L."/>
            <person name="Teles M."/>
            <person name="MacKenzie S."/>
            <person name="Amaro C."/>
        </authorList>
    </citation>
    <scope>NUCLEOTIDE SEQUENCE</scope>
</reference>
<dbReference type="AlphaFoldDB" id="A0A0E9TFQ5"/>
<sequence length="40" mass="4408">MASCHCTSVTSGVYRLGHFSPFLVNAHFPITLHCIFGKEV</sequence>
<name>A0A0E9TFQ5_ANGAN</name>